<feature type="compositionally biased region" description="Low complexity" evidence="1">
    <location>
        <begin position="860"/>
        <end position="877"/>
    </location>
</feature>
<reference evidence="2" key="1">
    <citation type="submission" date="2018-07" db="EMBL/GenBank/DDBJ databases">
        <title>Annotation of Aphanomyces astaci genome assembly.</title>
        <authorList>
            <person name="Studholme D.J."/>
        </authorList>
    </citation>
    <scope>NUCLEOTIDE SEQUENCE [LARGE SCALE GENOMIC DNA]</scope>
    <source>
        <strain evidence="2">Pc</strain>
    </source>
</reference>
<feature type="compositionally biased region" description="Basic and acidic residues" evidence="1">
    <location>
        <begin position="1140"/>
        <end position="1153"/>
    </location>
</feature>
<name>A0A3R7XXN9_APHAT</name>
<dbReference type="GO" id="GO:0000076">
    <property type="term" value="P:DNA replication checkpoint signaling"/>
    <property type="evidence" value="ECO:0007669"/>
    <property type="project" value="TreeGrafter"/>
</dbReference>
<dbReference type="InterPro" id="IPR044998">
    <property type="entry name" value="Timeless"/>
</dbReference>
<gene>
    <name evidence="2" type="ORF">B5M09_000533</name>
</gene>
<dbReference type="GO" id="GO:0043111">
    <property type="term" value="P:replication fork arrest"/>
    <property type="evidence" value="ECO:0007669"/>
    <property type="project" value="TreeGrafter"/>
</dbReference>
<feature type="compositionally biased region" description="Basic and acidic residues" evidence="1">
    <location>
        <begin position="1051"/>
        <end position="1079"/>
    </location>
</feature>
<dbReference type="EMBL" id="MZMZ02002510">
    <property type="protein sequence ID" value="RQM25494.1"/>
    <property type="molecule type" value="Genomic_DNA"/>
</dbReference>
<evidence type="ECO:0000313" key="2">
    <source>
        <dbReference type="EMBL" id="RQM25494.1"/>
    </source>
</evidence>
<dbReference type="Proteomes" id="UP000284702">
    <property type="component" value="Unassembled WGS sequence"/>
</dbReference>
<feature type="compositionally biased region" description="Basic and acidic residues" evidence="1">
    <location>
        <begin position="670"/>
        <end position="679"/>
    </location>
</feature>
<feature type="compositionally biased region" description="Basic and acidic residues" evidence="1">
    <location>
        <begin position="516"/>
        <end position="535"/>
    </location>
</feature>
<keyword evidence="3" id="KW-1185">Reference proteome</keyword>
<dbReference type="VEuPathDB" id="FungiDB:H257_12439"/>
<dbReference type="GO" id="GO:0006281">
    <property type="term" value="P:DNA repair"/>
    <property type="evidence" value="ECO:0007669"/>
    <property type="project" value="TreeGrafter"/>
</dbReference>
<evidence type="ECO:0000256" key="1">
    <source>
        <dbReference type="SAM" id="MobiDB-lite"/>
    </source>
</evidence>
<sequence length="1193" mass="133418">MLVLNGVMGRKTVVTDFSKTGDQVIPQAHRKPPRQQARKRHGINDISEVFGSNTTCAVDGASALGTALRYVCDSLLSKCYTSLTTSLKNEFRRGSAKLLPNDRLLYFHLIWFLTAYHRAKGPHLSKLHTHAVLAYEAKKALGFQTDGLDASLAVEAPPPMVSYDQKAILSTLDMFSFNFVLQSIEVFAEVKNHHAMMLAVKLLAEMIAMLVCTHISDSKDDENESEEETDRLIQQEMRRKEVQFDSKKYFGSMVTHETIQLYCYVLHQYKTNTAKVNHYVYAYFFRVQQFHAIEDGTMEPMLFNIHVLLVFNKMLQDTATTGRSQTFRPFVEFIRTIIRNFFALADTNHLVFVESLIRHSYAPRTCAQIQNKYKSMAMGSKDAISVGQDDNNDNKELRKYLPGNFDLDGEAEFDGGVASFGVVAPASSSADVALAGASAPSTKSSKNAVRKKRDNTKMWSKVEDRYLGKMYHKYRHLPSVFEVISYEDMFQDRDRTPDQIERRVKHLKLHKLHEYDVSSDSDDKQADKPWDKGDDSSDDDGGNTSGKPSVERGATTLGTPIERPVVRSRRRRRLVRHAASNDKDESNSDDDLAMLTGASSSKKAANVPANEKQKTDGGEEGDADVPSGTTLSPLLKQKSTTRLIRTNHNSDDDDDLDELMAASRRAQVLSEERVTPESPKRRRGSDDDVADDFSSSKRRRPHEESEQSTADVGSTTHDQPMDDEQSEVRGAIEQSEDYTFDQSIDMYDTHDNADDEGVELLQRARLLVQAASNLPDFSTLFSKRNPPEEDNGEASSGLPVDSSYPHHESGAKPPVVVAAPKKSKKKKPPVTDSNNDQHHHTFTHVCSSNADEATAKTAQHKQASSSSSQPEHPQHSAFTSKPDGGDDAATTLGKQQRKAKKKAPTKPCPEVVAEVDSSEKLAAQALARKYAQERAAARVASKLREKLAEKDREEQSHVACVHEFYETLDDKEQRLKGDRIRAKERLVKAKHAKELEKQMATNQPGGNNTPHAAPLSADQLEKFQRQTKERLVKAKEAKRQAELLQLAKLKQEEEDKARHLADEAAAADDTKRRADQVRRETKRRLKAMQAHKEDIERKELELRQQGLDKYKHHKDEMERVAKGGGGGGLSSVSKPGKSKQPLDDDRKVLSIDKDEVEATVPLHDEGGRVPHHSSRTSDNNDTIADSNGGFLVV</sequence>
<comment type="caution">
    <text evidence="2">The sequence shown here is derived from an EMBL/GenBank/DDBJ whole genome shotgun (WGS) entry which is preliminary data.</text>
</comment>
<dbReference type="PANTHER" id="PTHR22940:SF4">
    <property type="entry name" value="PROTEIN TIMELESS HOMOLOG"/>
    <property type="match status" value="1"/>
</dbReference>
<feature type="compositionally biased region" description="Polar residues" evidence="1">
    <location>
        <begin position="627"/>
        <end position="647"/>
    </location>
</feature>
<proteinExistence type="predicted"/>
<feature type="region of interest" description="Disordered" evidence="1">
    <location>
        <begin position="1051"/>
        <end position="1193"/>
    </location>
</feature>
<dbReference type="PANTHER" id="PTHR22940">
    <property type="entry name" value="TIMEOUT/TIMELESS-2"/>
    <property type="match status" value="1"/>
</dbReference>
<feature type="compositionally biased region" description="Polar residues" evidence="1">
    <location>
        <begin position="1176"/>
        <end position="1185"/>
    </location>
</feature>
<evidence type="ECO:0008006" key="4">
    <source>
        <dbReference type="Google" id="ProtNLM"/>
    </source>
</evidence>
<organism evidence="2 3">
    <name type="scientific">Aphanomyces astaci</name>
    <name type="common">Crayfish plague agent</name>
    <dbReference type="NCBI Taxonomy" id="112090"/>
    <lineage>
        <taxon>Eukaryota</taxon>
        <taxon>Sar</taxon>
        <taxon>Stramenopiles</taxon>
        <taxon>Oomycota</taxon>
        <taxon>Saprolegniomycetes</taxon>
        <taxon>Saprolegniales</taxon>
        <taxon>Verrucalvaceae</taxon>
        <taxon>Aphanomyces</taxon>
    </lineage>
</organism>
<feature type="compositionally biased region" description="Polar residues" evidence="1">
    <location>
        <begin position="707"/>
        <end position="718"/>
    </location>
</feature>
<feature type="region of interest" description="Disordered" evidence="1">
    <location>
        <begin position="772"/>
        <end position="911"/>
    </location>
</feature>
<protein>
    <recommendedName>
        <fullName evidence="4">Timeless N-terminal domain-containing protein</fullName>
    </recommendedName>
</protein>
<evidence type="ECO:0000313" key="3">
    <source>
        <dbReference type="Proteomes" id="UP000284702"/>
    </source>
</evidence>
<dbReference type="GO" id="GO:0031298">
    <property type="term" value="C:replication fork protection complex"/>
    <property type="evidence" value="ECO:0007669"/>
    <property type="project" value="TreeGrafter"/>
</dbReference>
<feature type="region of interest" description="Disordered" evidence="1">
    <location>
        <begin position="516"/>
        <end position="751"/>
    </location>
</feature>
<dbReference type="AlphaFoldDB" id="A0A3R7XXN9"/>
<dbReference type="VEuPathDB" id="FungiDB:H257_12438"/>
<feature type="compositionally biased region" description="Basic residues" evidence="1">
    <location>
        <begin position="566"/>
        <end position="576"/>
    </location>
</feature>
<feature type="compositionally biased region" description="Low complexity" evidence="1">
    <location>
        <begin position="811"/>
        <end position="820"/>
    </location>
</feature>
<feature type="compositionally biased region" description="Basic residues" evidence="1">
    <location>
        <begin position="895"/>
        <end position="904"/>
    </location>
</feature>
<accession>A0A3R7XXN9</accession>
<feature type="compositionally biased region" description="Low complexity" evidence="1">
    <location>
        <begin position="1130"/>
        <end position="1139"/>
    </location>
</feature>
<dbReference type="GO" id="GO:0003677">
    <property type="term" value="F:DNA binding"/>
    <property type="evidence" value="ECO:0007669"/>
    <property type="project" value="TreeGrafter"/>
</dbReference>
<feature type="compositionally biased region" description="Basic and acidic residues" evidence="1">
    <location>
        <begin position="1090"/>
        <end position="1121"/>
    </location>
</feature>